<comment type="similarity">
    <text evidence="1">Belongs to the PrpD family.</text>
</comment>
<keyword evidence="5" id="KW-1185">Reference proteome</keyword>
<dbReference type="Gene3D" id="3.30.1330.120">
    <property type="entry name" value="2-methylcitrate dehydratase PrpD"/>
    <property type="match status" value="1"/>
</dbReference>
<feature type="domain" description="MmgE/PrpD C-terminal" evidence="3">
    <location>
        <begin position="264"/>
        <end position="424"/>
    </location>
</feature>
<evidence type="ECO:0000259" key="3">
    <source>
        <dbReference type="Pfam" id="PF19305"/>
    </source>
</evidence>
<dbReference type="InterPro" id="IPR045336">
    <property type="entry name" value="MmgE_PrpD_N"/>
</dbReference>
<dbReference type="InterPro" id="IPR005656">
    <property type="entry name" value="MmgE_PrpD"/>
</dbReference>
<proteinExistence type="inferred from homology"/>
<evidence type="ECO:0000259" key="2">
    <source>
        <dbReference type="Pfam" id="PF03972"/>
    </source>
</evidence>
<dbReference type="Pfam" id="PF19305">
    <property type="entry name" value="MmgE_PrpD_C"/>
    <property type="match status" value="1"/>
</dbReference>
<dbReference type="Proteomes" id="UP001597353">
    <property type="component" value="Unassembled WGS sequence"/>
</dbReference>
<reference evidence="5" key="1">
    <citation type="journal article" date="2019" name="Int. J. Syst. Evol. Microbiol.">
        <title>The Global Catalogue of Microorganisms (GCM) 10K type strain sequencing project: providing services to taxonomists for standard genome sequencing and annotation.</title>
        <authorList>
            <consortium name="The Broad Institute Genomics Platform"/>
            <consortium name="The Broad Institute Genome Sequencing Center for Infectious Disease"/>
            <person name="Wu L."/>
            <person name="Ma J."/>
        </authorList>
    </citation>
    <scope>NUCLEOTIDE SEQUENCE [LARGE SCALE GENOMIC DNA]</scope>
    <source>
        <strain evidence="5">CGMCC 4.7242</strain>
    </source>
</reference>
<sequence length="451" mass="47105">MPAILDKIAARASDAALITIAARQAAQDAIADTFACMIAGQTDEASRAVRAGLLRGGMDGGPCTLVGGGRASAPAAAMLNGTAAHALDYDDNFSPALSHASAVLVPALLAAGELRGTSGKDLVHAYLVGLEAQALIGQGVGRHHYTIGWHATSTVGAIGTAAGVGWLLGLDHDGLVRAMSLGVSMAAGVKGQFGTPAKPFHAGMAARNAVDAALLAAEGLSGRHDILEAPQGFGELFSAGKSPGWNIPHTAHIIETEGLAPKLHPCCGSTHYAIDMVMDLRREHAFVAEDVASVHLVVGLANYRNLAYPDPQDEMEARFSMQYCVARALTQDALRLADFTPQATADPHIRALMPRITMEPLAPEEESAAPRPSHRIRLVLTSGQVLEARRGHARGTLAEPFTRAERREKFFDCVTPHLGQGGTANAWEALNAVEDLAAPASLLTLKQPAPA</sequence>
<organism evidence="4 5">
    <name type="scientific">Halodurantibacterium flavum</name>
    <dbReference type="NCBI Taxonomy" id="1382802"/>
    <lineage>
        <taxon>Bacteria</taxon>
        <taxon>Pseudomonadati</taxon>
        <taxon>Pseudomonadota</taxon>
        <taxon>Alphaproteobacteria</taxon>
        <taxon>Rhodobacterales</taxon>
        <taxon>Paracoccaceae</taxon>
        <taxon>Halodurantibacterium</taxon>
    </lineage>
</organism>
<evidence type="ECO:0000313" key="4">
    <source>
        <dbReference type="EMBL" id="MFD1910986.1"/>
    </source>
</evidence>
<dbReference type="PANTHER" id="PTHR16943">
    <property type="entry name" value="2-METHYLCITRATE DEHYDRATASE-RELATED"/>
    <property type="match status" value="1"/>
</dbReference>
<dbReference type="EMBL" id="JBHUGH010000002">
    <property type="protein sequence ID" value="MFD1910986.1"/>
    <property type="molecule type" value="Genomic_DNA"/>
</dbReference>
<feature type="domain" description="MmgE/PrpD N-terminal" evidence="2">
    <location>
        <begin position="8"/>
        <end position="244"/>
    </location>
</feature>
<evidence type="ECO:0000313" key="5">
    <source>
        <dbReference type="Proteomes" id="UP001597353"/>
    </source>
</evidence>
<dbReference type="Pfam" id="PF03972">
    <property type="entry name" value="MmgE_PrpD_N"/>
    <property type="match status" value="1"/>
</dbReference>
<protein>
    <submittedName>
        <fullName evidence="4">MmgE/PrpD family protein</fullName>
    </submittedName>
</protein>
<dbReference type="InterPro" id="IPR045337">
    <property type="entry name" value="MmgE_PrpD_C"/>
</dbReference>
<accession>A0ABW4S0G8</accession>
<dbReference type="Gene3D" id="1.10.4100.10">
    <property type="entry name" value="2-methylcitrate dehydratase PrpD"/>
    <property type="match status" value="1"/>
</dbReference>
<dbReference type="InterPro" id="IPR036148">
    <property type="entry name" value="MmgE/PrpD_sf"/>
</dbReference>
<dbReference type="PANTHER" id="PTHR16943:SF8">
    <property type="entry name" value="2-METHYLCITRATE DEHYDRATASE"/>
    <property type="match status" value="1"/>
</dbReference>
<dbReference type="InterPro" id="IPR042188">
    <property type="entry name" value="MmgE/PrpD_sf_2"/>
</dbReference>
<dbReference type="InterPro" id="IPR042183">
    <property type="entry name" value="MmgE/PrpD_sf_1"/>
</dbReference>
<dbReference type="RefSeq" id="WP_390259056.1">
    <property type="nucleotide sequence ID" value="NZ_JBHUGH010000002.1"/>
</dbReference>
<name>A0ABW4S0G8_9RHOB</name>
<comment type="caution">
    <text evidence="4">The sequence shown here is derived from an EMBL/GenBank/DDBJ whole genome shotgun (WGS) entry which is preliminary data.</text>
</comment>
<evidence type="ECO:0000256" key="1">
    <source>
        <dbReference type="ARBA" id="ARBA00006174"/>
    </source>
</evidence>
<gene>
    <name evidence="4" type="ORF">ACFSGJ_02005</name>
</gene>
<dbReference type="SUPFAM" id="SSF103378">
    <property type="entry name" value="2-methylcitrate dehydratase PrpD"/>
    <property type="match status" value="1"/>
</dbReference>